<name>X6PEV8_RETFI</name>
<sequence>MPFSESNLRKLCDDLLKDTKNLPKLPTILELFEKNIDHCVNVVSLVESIFFHFNQSIPYFESKVTKIENSRDKAVIIEKNKESKIKKKVQWMQNQCTRFENVLLTALLTNPTQGHFSRSFPTLVNLALHKKGMKSSMVCSVINLKSLKIAAVVMFRSNLNNGMKQLFVVHLQGENNATQKHKGSPFNTQSLRAFSWACHESRFNLYSNVIVPILKQKYNDSNDPEFTKDAYYANFCDNVLDILYRTKAILSTQVLVHFLSLFALLRALKENTINIRERVYITHIGANGIYEKISNRKKILSECWLGYLSQKNLPLETYYKILSNKFDERIIRTFFDTKTALFLSDFLTNSYKIGGEIALLSLKALFVLINDYNLDFGEFYTYLYNQLTFGIYKSKNLSQLYELLSLFLLQNKGYLPEYLIAAFIKKLARHCLFIHTHGIILNASLISQMLAKYPAMRFLVDQSKKGTAGLIESIRVNQQQKQHTLQSPTSEGSNDANDDNKDNTENNAQKSKSVESDNDTDTSSNTDKGEQKDQNQSDESEDEEKYVTDEKKVDDDNDEDKNENEEQENEHDNDANAVDTPDQDNQFFGLDEKMKCDPFILDCQDPKLCKATQSSLWELKALWQHYEYRIAGHCHETIVHFKSDKYKPLPLSKAHMFTYRKLLNYYFNREQKVRQDWKQKKKKRGKRKKLTPRKMKMISQKTRVTVTTKMFMPSASIEVTIYFQKIVCFEMHGFFEILNFFLSYFWINMILL</sequence>
<evidence type="ECO:0000259" key="3">
    <source>
        <dbReference type="Pfam" id="PF03914"/>
    </source>
</evidence>
<dbReference type="AlphaFoldDB" id="X6PEV8"/>
<proteinExistence type="inferred from homology"/>
<dbReference type="PANTHER" id="PTHR12455:SF0">
    <property type="entry name" value="NUCLEOLAR COMPLEX PROTEIN 4 HOMOLOG"/>
    <property type="match status" value="1"/>
</dbReference>
<feature type="compositionally biased region" description="Acidic residues" evidence="2">
    <location>
        <begin position="555"/>
        <end position="571"/>
    </location>
</feature>
<dbReference type="PANTHER" id="PTHR12455">
    <property type="entry name" value="NUCLEOLAR COMPLEX PROTEIN 4"/>
    <property type="match status" value="1"/>
</dbReference>
<dbReference type="OrthoDB" id="10263185at2759"/>
<gene>
    <name evidence="4" type="ORF">RFI_00482</name>
</gene>
<evidence type="ECO:0000313" key="5">
    <source>
        <dbReference type="Proteomes" id="UP000023152"/>
    </source>
</evidence>
<feature type="compositionally biased region" description="Polar residues" evidence="2">
    <location>
        <begin position="477"/>
        <end position="495"/>
    </location>
</feature>
<dbReference type="Pfam" id="PF03914">
    <property type="entry name" value="CBF"/>
    <property type="match status" value="1"/>
</dbReference>
<dbReference type="InterPro" id="IPR005612">
    <property type="entry name" value="CCAAT-binding_factor"/>
</dbReference>
<dbReference type="GO" id="GO:0032040">
    <property type="term" value="C:small-subunit processome"/>
    <property type="evidence" value="ECO:0007669"/>
    <property type="project" value="TreeGrafter"/>
</dbReference>
<keyword evidence="5" id="KW-1185">Reference proteome</keyword>
<dbReference type="GO" id="GO:0042254">
    <property type="term" value="P:ribosome biogenesis"/>
    <property type="evidence" value="ECO:0007669"/>
    <property type="project" value="InterPro"/>
</dbReference>
<comment type="similarity">
    <text evidence="1">Belongs to the CBF/MAK21 family.</text>
</comment>
<evidence type="ECO:0000313" key="4">
    <source>
        <dbReference type="EMBL" id="ETO36579.1"/>
    </source>
</evidence>
<feature type="compositionally biased region" description="Basic and acidic residues" evidence="2">
    <location>
        <begin position="545"/>
        <end position="554"/>
    </location>
</feature>
<evidence type="ECO:0000256" key="2">
    <source>
        <dbReference type="SAM" id="MobiDB-lite"/>
    </source>
</evidence>
<comment type="caution">
    <text evidence="4">The sequence shown here is derived from an EMBL/GenBank/DDBJ whole genome shotgun (WGS) entry which is preliminary data.</text>
</comment>
<organism evidence="4 5">
    <name type="scientific">Reticulomyxa filosa</name>
    <dbReference type="NCBI Taxonomy" id="46433"/>
    <lineage>
        <taxon>Eukaryota</taxon>
        <taxon>Sar</taxon>
        <taxon>Rhizaria</taxon>
        <taxon>Retaria</taxon>
        <taxon>Foraminifera</taxon>
        <taxon>Monothalamids</taxon>
        <taxon>Reticulomyxidae</taxon>
        <taxon>Reticulomyxa</taxon>
    </lineage>
</organism>
<reference evidence="4 5" key="1">
    <citation type="journal article" date="2013" name="Curr. Biol.">
        <title>The Genome of the Foraminiferan Reticulomyxa filosa.</title>
        <authorList>
            <person name="Glockner G."/>
            <person name="Hulsmann N."/>
            <person name="Schleicher M."/>
            <person name="Noegel A.A."/>
            <person name="Eichinger L."/>
            <person name="Gallinger C."/>
            <person name="Pawlowski J."/>
            <person name="Sierra R."/>
            <person name="Euteneuer U."/>
            <person name="Pillet L."/>
            <person name="Moustafa A."/>
            <person name="Platzer M."/>
            <person name="Groth M."/>
            <person name="Szafranski K."/>
            <person name="Schliwa M."/>
        </authorList>
    </citation>
    <scope>NUCLEOTIDE SEQUENCE [LARGE SCALE GENOMIC DNA]</scope>
</reference>
<feature type="region of interest" description="Disordered" evidence="2">
    <location>
        <begin position="477"/>
        <end position="586"/>
    </location>
</feature>
<accession>X6PEV8</accession>
<feature type="domain" description="CCAAT-binding factor" evidence="3">
    <location>
        <begin position="358"/>
        <end position="631"/>
    </location>
</feature>
<dbReference type="GO" id="GO:0030692">
    <property type="term" value="C:Noc4p-Nop14p complex"/>
    <property type="evidence" value="ECO:0007669"/>
    <property type="project" value="TreeGrafter"/>
</dbReference>
<dbReference type="InterPro" id="IPR027193">
    <property type="entry name" value="Noc4"/>
</dbReference>
<dbReference type="EMBL" id="ASPP01000520">
    <property type="protein sequence ID" value="ETO36579.1"/>
    <property type="molecule type" value="Genomic_DNA"/>
</dbReference>
<protein>
    <recommendedName>
        <fullName evidence="3">CCAAT-binding factor domain-containing protein</fullName>
    </recommendedName>
</protein>
<dbReference type="Proteomes" id="UP000023152">
    <property type="component" value="Unassembled WGS sequence"/>
</dbReference>
<evidence type="ECO:0000256" key="1">
    <source>
        <dbReference type="ARBA" id="ARBA00007797"/>
    </source>
</evidence>